<evidence type="ECO:0000313" key="2">
    <source>
        <dbReference type="EMBL" id="TYG76517.1"/>
    </source>
</evidence>
<gene>
    <name evidence="2" type="ORF">ES288_D03G120400v1</name>
</gene>
<evidence type="ECO:0008006" key="4">
    <source>
        <dbReference type="Google" id="ProtNLM"/>
    </source>
</evidence>
<dbReference type="InterPro" id="IPR036691">
    <property type="entry name" value="Endo/exonu/phosph_ase_sf"/>
</dbReference>
<accession>A0A5D2D3J8</accession>
<dbReference type="AlphaFoldDB" id="A0A5D2D3J8"/>
<reference evidence="2 3" key="1">
    <citation type="submission" date="2019-06" db="EMBL/GenBank/DDBJ databases">
        <title>WGS assembly of Gossypium darwinii.</title>
        <authorList>
            <person name="Chen Z.J."/>
            <person name="Sreedasyam A."/>
            <person name="Ando A."/>
            <person name="Song Q."/>
            <person name="De L."/>
            <person name="Hulse-Kemp A."/>
            <person name="Ding M."/>
            <person name="Ye W."/>
            <person name="Kirkbride R."/>
            <person name="Jenkins J."/>
            <person name="Plott C."/>
            <person name="Lovell J."/>
            <person name="Lin Y.-M."/>
            <person name="Vaughn R."/>
            <person name="Liu B."/>
            <person name="Li W."/>
            <person name="Simpson S."/>
            <person name="Scheffler B."/>
            <person name="Saski C."/>
            <person name="Grover C."/>
            <person name="Hu G."/>
            <person name="Conover J."/>
            <person name="Carlson J."/>
            <person name="Shu S."/>
            <person name="Boston L."/>
            <person name="Williams M."/>
            <person name="Peterson D."/>
            <person name="Mcgee K."/>
            <person name="Jones D."/>
            <person name="Wendel J."/>
            <person name="Stelly D."/>
            <person name="Grimwood J."/>
            <person name="Schmutz J."/>
        </authorList>
    </citation>
    <scope>NUCLEOTIDE SEQUENCE [LARGE SCALE GENOMIC DNA]</scope>
    <source>
        <strain evidence="2">1808015.09</strain>
    </source>
</reference>
<dbReference type="EMBL" id="CM017703">
    <property type="protein sequence ID" value="TYG76517.1"/>
    <property type="molecule type" value="Genomic_DNA"/>
</dbReference>
<dbReference type="Gene3D" id="3.60.10.10">
    <property type="entry name" value="Endonuclease/exonuclease/phosphatase"/>
    <property type="match status" value="1"/>
</dbReference>
<keyword evidence="1" id="KW-0732">Signal</keyword>
<organism evidence="2 3">
    <name type="scientific">Gossypium darwinii</name>
    <name type="common">Darwin's cotton</name>
    <name type="synonym">Gossypium barbadense var. darwinii</name>
    <dbReference type="NCBI Taxonomy" id="34276"/>
    <lineage>
        <taxon>Eukaryota</taxon>
        <taxon>Viridiplantae</taxon>
        <taxon>Streptophyta</taxon>
        <taxon>Embryophyta</taxon>
        <taxon>Tracheophyta</taxon>
        <taxon>Spermatophyta</taxon>
        <taxon>Magnoliopsida</taxon>
        <taxon>eudicotyledons</taxon>
        <taxon>Gunneridae</taxon>
        <taxon>Pentapetalae</taxon>
        <taxon>rosids</taxon>
        <taxon>malvids</taxon>
        <taxon>Malvales</taxon>
        <taxon>Malvaceae</taxon>
        <taxon>Malvoideae</taxon>
        <taxon>Gossypium</taxon>
    </lineage>
</organism>
<protein>
    <recommendedName>
        <fullName evidence="4">Endonuclease/exonuclease/phosphatase domain-containing protein</fullName>
    </recommendedName>
</protein>
<name>A0A5D2D3J8_GOSDA</name>
<feature type="signal peptide" evidence="1">
    <location>
        <begin position="1"/>
        <end position="16"/>
    </location>
</feature>
<proteinExistence type="predicted"/>
<feature type="chain" id="PRO_5022933861" description="Endonuclease/exonuclease/phosphatase domain-containing protein" evidence="1">
    <location>
        <begin position="17"/>
        <end position="98"/>
    </location>
</feature>
<dbReference type="Proteomes" id="UP000323506">
    <property type="component" value="Chromosome D03"/>
</dbReference>
<evidence type="ECO:0000256" key="1">
    <source>
        <dbReference type="SAM" id="SignalP"/>
    </source>
</evidence>
<evidence type="ECO:0000313" key="3">
    <source>
        <dbReference type="Proteomes" id="UP000323506"/>
    </source>
</evidence>
<dbReference type="SUPFAM" id="SSF56219">
    <property type="entry name" value="DNase I-like"/>
    <property type="match status" value="1"/>
</dbReference>
<sequence length="98" mass="11471">MILRLHLFLSLELVLGFDCSHIIKARGLFGGLWVCWKKSAQVHVINNDPQFKLFVTFVYGSPDKRLRSFLWERLDHLAHSIKDPWVLLGDFNSFLFPD</sequence>
<keyword evidence="3" id="KW-1185">Reference proteome</keyword>